<evidence type="ECO:0000313" key="1">
    <source>
        <dbReference type="EMBL" id="TWW53894.1"/>
    </source>
</evidence>
<comment type="caution">
    <text evidence="1">The sequence shown here is derived from an EMBL/GenBank/DDBJ whole genome shotgun (WGS) entry which is preliminary data.</text>
</comment>
<feature type="non-terminal residue" evidence="1">
    <location>
        <position position="1"/>
    </location>
</feature>
<dbReference type="Proteomes" id="UP000324091">
    <property type="component" value="Unassembled WGS sequence"/>
</dbReference>
<dbReference type="EMBL" id="RHFK02000507">
    <property type="protein sequence ID" value="TWW53894.1"/>
    <property type="molecule type" value="Genomic_DNA"/>
</dbReference>
<gene>
    <name evidence="1" type="ORF">D4764_0096660</name>
</gene>
<sequence>GYSRSFKRQALREFLETKPVHVSSVIPLKFSDDSAAVGFITDGDDTEYRELIQDLVDWSLRNNLQINAGKTKELVHGELLGSCQPKTVQRQISKAKLETTIVSQFSQFLLLL</sequence>
<proteinExistence type="predicted"/>
<keyword evidence="2" id="KW-1185">Reference proteome</keyword>
<dbReference type="AlphaFoldDB" id="A0A5C6MFC9"/>
<feature type="non-terminal residue" evidence="1">
    <location>
        <position position="112"/>
    </location>
</feature>
<accession>A0A5C6MFC9</accession>
<reference evidence="1 2" key="1">
    <citation type="submission" date="2019-04" db="EMBL/GenBank/DDBJ databases">
        <title>Chromosome genome assembly for Takifugu flavidus.</title>
        <authorList>
            <person name="Xiao S."/>
        </authorList>
    </citation>
    <scope>NUCLEOTIDE SEQUENCE [LARGE SCALE GENOMIC DNA]</scope>
    <source>
        <strain evidence="1">HTHZ2018</strain>
        <tissue evidence="1">Muscle</tissue>
    </source>
</reference>
<evidence type="ECO:0008006" key="3">
    <source>
        <dbReference type="Google" id="ProtNLM"/>
    </source>
</evidence>
<name>A0A5C6MFC9_9TELE</name>
<organism evidence="1 2">
    <name type="scientific">Takifugu flavidus</name>
    <name type="common">sansaifugu</name>
    <dbReference type="NCBI Taxonomy" id="433684"/>
    <lineage>
        <taxon>Eukaryota</taxon>
        <taxon>Metazoa</taxon>
        <taxon>Chordata</taxon>
        <taxon>Craniata</taxon>
        <taxon>Vertebrata</taxon>
        <taxon>Euteleostomi</taxon>
        <taxon>Actinopterygii</taxon>
        <taxon>Neopterygii</taxon>
        <taxon>Teleostei</taxon>
        <taxon>Neoteleostei</taxon>
        <taxon>Acanthomorphata</taxon>
        <taxon>Eupercaria</taxon>
        <taxon>Tetraodontiformes</taxon>
        <taxon>Tetradontoidea</taxon>
        <taxon>Tetraodontidae</taxon>
        <taxon>Takifugu</taxon>
    </lineage>
</organism>
<evidence type="ECO:0000313" key="2">
    <source>
        <dbReference type="Proteomes" id="UP000324091"/>
    </source>
</evidence>
<protein>
    <recommendedName>
        <fullName evidence="3">Reverse transcriptase domain-containing protein</fullName>
    </recommendedName>
</protein>